<sequence length="69" mass="7245">MAAAPSPDQHATHPNRMGVAAWSLAPQGIGVAAGWPCDRGVVTDATSTQRSLTNLKAEITSYNHANMDK</sequence>
<reference evidence="1 2" key="1">
    <citation type="submission" date="2012-08" db="EMBL/GenBank/DDBJ databases">
        <title>Whole genome shotgun sequence of Gordonia rhizosphera NBRC 16068.</title>
        <authorList>
            <person name="Takarada H."/>
            <person name="Isaki S."/>
            <person name="Hosoyama A."/>
            <person name="Tsuchikane K."/>
            <person name="Katsumata H."/>
            <person name="Baba S."/>
            <person name="Ohji S."/>
            <person name="Yamazaki S."/>
            <person name="Fujita N."/>
        </authorList>
    </citation>
    <scope>NUCLEOTIDE SEQUENCE [LARGE SCALE GENOMIC DNA]</scope>
    <source>
        <strain evidence="1 2">NBRC 16068</strain>
    </source>
</reference>
<name>K6X0M5_9ACTN</name>
<keyword evidence="2" id="KW-1185">Reference proteome</keyword>
<protein>
    <submittedName>
        <fullName evidence="1">Uncharacterized protein</fullName>
    </submittedName>
</protein>
<dbReference type="Proteomes" id="UP000008363">
    <property type="component" value="Unassembled WGS sequence"/>
</dbReference>
<evidence type="ECO:0000313" key="2">
    <source>
        <dbReference type="Proteomes" id="UP000008363"/>
    </source>
</evidence>
<evidence type="ECO:0000313" key="1">
    <source>
        <dbReference type="EMBL" id="GAB92324.1"/>
    </source>
</evidence>
<organism evidence="1 2">
    <name type="scientific">Gordonia rhizosphera NBRC 16068</name>
    <dbReference type="NCBI Taxonomy" id="1108045"/>
    <lineage>
        <taxon>Bacteria</taxon>
        <taxon>Bacillati</taxon>
        <taxon>Actinomycetota</taxon>
        <taxon>Actinomycetes</taxon>
        <taxon>Mycobacteriales</taxon>
        <taxon>Gordoniaceae</taxon>
        <taxon>Gordonia</taxon>
    </lineage>
</organism>
<dbReference type="STRING" id="1108045.GORHZ_170_00080"/>
<dbReference type="EMBL" id="BAHC01000170">
    <property type="protein sequence ID" value="GAB92324.1"/>
    <property type="molecule type" value="Genomic_DNA"/>
</dbReference>
<comment type="caution">
    <text evidence="1">The sequence shown here is derived from an EMBL/GenBank/DDBJ whole genome shotgun (WGS) entry which is preliminary data.</text>
</comment>
<accession>K6X0M5</accession>
<dbReference type="AlphaFoldDB" id="K6X0M5"/>
<gene>
    <name evidence="1" type="ORF">GORHZ_170_00080</name>
</gene>
<proteinExistence type="predicted"/>